<proteinExistence type="predicted"/>
<evidence type="ECO:0000256" key="1">
    <source>
        <dbReference type="SAM" id="MobiDB-lite"/>
    </source>
</evidence>
<sequence length="124" mass="14195">MWAAERESETERRYEEEELQVAVCQRNREAGVTAEREMQPQSGGRDTREEFRLTRESSSKMQQRVYLCHSNPATTGGYSKVSGSASMQDSQGLRGMWGMEMRSRAAPLRMSRVKEAQAQVKDQE</sequence>
<evidence type="ECO:0000313" key="2">
    <source>
        <dbReference type="EMBL" id="TNN69309.1"/>
    </source>
</evidence>
<comment type="caution">
    <text evidence="2">The sequence shown here is derived from an EMBL/GenBank/DDBJ whole genome shotgun (WGS) entry which is preliminary data.</text>
</comment>
<organism evidence="2 3">
    <name type="scientific">Liparis tanakae</name>
    <name type="common">Tanaka's snailfish</name>
    <dbReference type="NCBI Taxonomy" id="230148"/>
    <lineage>
        <taxon>Eukaryota</taxon>
        <taxon>Metazoa</taxon>
        <taxon>Chordata</taxon>
        <taxon>Craniata</taxon>
        <taxon>Vertebrata</taxon>
        <taxon>Euteleostomi</taxon>
        <taxon>Actinopterygii</taxon>
        <taxon>Neopterygii</taxon>
        <taxon>Teleostei</taxon>
        <taxon>Neoteleostei</taxon>
        <taxon>Acanthomorphata</taxon>
        <taxon>Eupercaria</taxon>
        <taxon>Perciformes</taxon>
        <taxon>Cottioidei</taxon>
        <taxon>Cottales</taxon>
        <taxon>Liparidae</taxon>
        <taxon>Liparis</taxon>
    </lineage>
</organism>
<dbReference type="Proteomes" id="UP000314294">
    <property type="component" value="Unassembled WGS sequence"/>
</dbReference>
<name>A0A4Z2HU23_9TELE</name>
<feature type="region of interest" description="Disordered" evidence="1">
    <location>
        <begin position="30"/>
        <end position="91"/>
    </location>
</feature>
<accession>A0A4Z2HU23</accession>
<gene>
    <name evidence="2" type="ORF">EYF80_020460</name>
</gene>
<evidence type="ECO:0000313" key="3">
    <source>
        <dbReference type="Proteomes" id="UP000314294"/>
    </source>
</evidence>
<feature type="compositionally biased region" description="Basic and acidic residues" evidence="1">
    <location>
        <begin position="45"/>
        <end position="58"/>
    </location>
</feature>
<dbReference type="AlphaFoldDB" id="A0A4Z2HU23"/>
<feature type="compositionally biased region" description="Polar residues" evidence="1">
    <location>
        <begin position="71"/>
        <end position="91"/>
    </location>
</feature>
<protein>
    <submittedName>
        <fullName evidence="2">Uncharacterized protein</fullName>
    </submittedName>
</protein>
<reference evidence="2 3" key="1">
    <citation type="submission" date="2019-03" db="EMBL/GenBank/DDBJ databases">
        <title>First draft genome of Liparis tanakae, snailfish: a comprehensive survey of snailfish specific genes.</title>
        <authorList>
            <person name="Kim W."/>
            <person name="Song I."/>
            <person name="Jeong J.-H."/>
            <person name="Kim D."/>
            <person name="Kim S."/>
            <person name="Ryu S."/>
            <person name="Song J.Y."/>
            <person name="Lee S.K."/>
        </authorList>
    </citation>
    <scope>NUCLEOTIDE SEQUENCE [LARGE SCALE GENOMIC DNA]</scope>
    <source>
        <tissue evidence="2">Muscle</tissue>
    </source>
</reference>
<dbReference type="EMBL" id="SRLO01000177">
    <property type="protein sequence ID" value="TNN69309.1"/>
    <property type="molecule type" value="Genomic_DNA"/>
</dbReference>
<keyword evidence="3" id="KW-1185">Reference proteome</keyword>